<evidence type="ECO:0000313" key="1">
    <source>
        <dbReference type="EMBL" id="KAJ8705731.1"/>
    </source>
</evidence>
<organism evidence="1 2">
    <name type="scientific">Mythimna loreyi</name>
    <dbReference type="NCBI Taxonomy" id="667449"/>
    <lineage>
        <taxon>Eukaryota</taxon>
        <taxon>Metazoa</taxon>
        <taxon>Ecdysozoa</taxon>
        <taxon>Arthropoda</taxon>
        <taxon>Hexapoda</taxon>
        <taxon>Insecta</taxon>
        <taxon>Pterygota</taxon>
        <taxon>Neoptera</taxon>
        <taxon>Endopterygota</taxon>
        <taxon>Lepidoptera</taxon>
        <taxon>Glossata</taxon>
        <taxon>Ditrysia</taxon>
        <taxon>Noctuoidea</taxon>
        <taxon>Noctuidae</taxon>
        <taxon>Noctuinae</taxon>
        <taxon>Hadenini</taxon>
        <taxon>Mythimna</taxon>
    </lineage>
</organism>
<evidence type="ECO:0000313" key="2">
    <source>
        <dbReference type="Proteomes" id="UP001231649"/>
    </source>
</evidence>
<reference evidence="1" key="1">
    <citation type="submission" date="2023-03" db="EMBL/GenBank/DDBJ databases">
        <title>Chromosome-level genomes of two armyworms, Mythimna separata and Mythimna loreyi, provide insights into the biosynthesis and reception of sex pheromones.</title>
        <authorList>
            <person name="Zhao H."/>
        </authorList>
    </citation>
    <scope>NUCLEOTIDE SEQUENCE</scope>
    <source>
        <strain evidence="1">BeijingLab</strain>
    </source>
</reference>
<name>A0ACC2Q2D0_9NEOP</name>
<gene>
    <name evidence="1" type="ORF">PYW08_012777</name>
</gene>
<comment type="caution">
    <text evidence="1">The sequence shown here is derived from an EMBL/GenBank/DDBJ whole genome shotgun (WGS) entry which is preliminary data.</text>
</comment>
<protein>
    <submittedName>
        <fullName evidence="1">Uncharacterized protein</fullName>
    </submittedName>
</protein>
<keyword evidence="2" id="KW-1185">Reference proteome</keyword>
<sequence>MTDVLPKWVLGAFFIINFIFYARSDCVLSLTKDFGSPGPVFIRNGGFMEVNTDQGNIRFGRSETVLVSCPGPKRKIILGNYTTSYDTLEAHCILNNTFRVDRRIVSFKDIHCSSHPWFVAEESSETCHGRNKVYQVGYKVKNKMHTLYEACFDKDLIATYYVKHRLTPMSIFRQNGLKRPQFTEGNLFGKIRMNEVYKIGGQKKALDAILGENMSENYLNKKQFLSRGHLAANADYATSALIRTTFHYVNTGPQWMRGNAGDWAALEDGLRRRVNVIGTDVTVFTGTHGVMTLPDKNGRMQEIYLHADANNNLDVPVPMYFYKLVYDPKTKSAAVFISINSSFYNATTIDKLQFCDNICDEVDSNPEYSWLKWRSNDGTFSFCCDYEQFVDEVDYLPKLDVKGRFY</sequence>
<dbReference type="Proteomes" id="UP001231649">
    <property type="component" value="Chromosome 31"/>
</dbReference>
<accession>A0ACC2Q2D0</accession>
<proteinExistence type="predicted"/>
<dbReference type="EMBL" id="CM056807">
    <property type="protein sequence ID" value="KAJ8705731.1"/>
    <property type="molecule type" value="Genomic_DNA"/>
</dbReference>